<dbReference type="OrthoDB" id="193931at2759"/>
<dbReference type="InterPro" id="IPR017441">
    <property type="entry name" value="Protein_kinase_ATP_BS"/>
</dbReference>
<dbReference type="EMBL" id="QEAP01000112">
    <property type="protein sequence ID" value="TPX74713.1"/>
    <property type="molecule type" value="Genomic_DNA"/>
</dbReference>
<dbReference type="PROSITE" id="PS50011">
    <property type="entry name" value="PROTEIN_KINASE_DOM"/>
    <property type="match status" value="1"/>
</dbReference>
<keyword evidence="10" id="KW-1185">Reference proteome</keyword>
<feature type="region of interest" description="Disordered" evidence="7">
    <location>
        <begin position="92"/>
        <end position="122"/>
    </location>
</feature>
<dbReference type="PANTHER" id="PTHR24346:SF30">
    <property type="entry name" value="MATERNAL EMBRYONIC LEUCINE ZIPPER KINASE"/>
    <property type="match status" value="1"/>
</dbReference>
<sequence>MSQRGNPPCIDVLSASAAYHTSCNDARAEALASPITREVYDRALNSRYNQPLCNVLPKFNTNKKDSEGESPVEAIANDKPAQEMLHLLLSQLSPQKESDNPDAKVRLRSKRNRQSSFKEEKKMSGIELVDVASAFVAPTQLCGTLTCEPDDMDTPLPTEDESTSDAFQSSAGKPSRNSIRQDSLKVEPQERPANLKEEGVLGDYLFQRIIGEGCFSKVKMAIHFPTGQKVAIKCMDKNAMSEEIGTAERTLREILVLSHVYHPNITRLLEVVDTADFIYLILEYEEGGELFDYIISRKVVPEDDARKLFGQLLSAIQYCHSNGIVHRDLKPENILLDRNGNMKLIDFGFSNVIREGHQMNTFCGSPSYAAPEMLSRKDYDGQGVDIWALGVVLFVMICGYHPFDNQNVRKMYTSIVTAKYVFPETHLLSDDAKSILSAIFKTKPSERATLHQLRNHPWTTSNGLLPLVEFHTLVADEPPPSRGDPCHLTDAGLVKEIQRMGFSDEEIEWAKVTGDPGPVMAAYHLLRAEKRRLNAVSKTISEQKRPHDIITDFSVISPKQADTIPRTPITQEQSAFEVVSPSKKSPFKTVVTNEGGPGYIASPSHDLTFVDAALQSPVSATSPSKRVSTGNPNSLLNKIRSAHADSPKKPALELLNNAQPSSSCVRTDLSRMGFADAQHVLESRLTAVGIEWTNHARHSPSEDSSALYYDCAWSHPTSLQEAATTPEEAMDNIMEGMLYEQSDLHFTLKLDASPPAVSLVKPEDSSRKNSFFITQLLLSLQRYP</sequence>
<keyword evidence="2" id="KW-0808">Transferase</keyword>
<dbReference type="SUPFAM" id="SSF56112">
    <property type="entry name" value="Protein kinase-like (PK-like)"/>
    <property type="match status" value="1"/>
</dbReference>
<keyword evidence="3 6" id="KW-0547">Nucleotide-binding</keyword>
<dbReference type="InterPro" id="IPR008271">
    <property type="entry name" value="Ser/Thr_kinase_AS"/>
</dbReference>
<feature type="domain" description="Protein kinase" evidence="8">
    <location>
        <begin position="204"/>
        <end position="459"/>
    </location>
</feature>
<evidence type="ECO:0000256" key="1">
    <source>
        <dbReference type="ARBA" id="ARBA00022527"/>
    </source>
</evidence>
<evidence type="ECO:0000313" key="10">
    <source>
        <dbReference type="Proteomes" id="UP000320333"/>
    </source>
</evidence>
<evidence type="ECO:0000313" key="9">
    <source>
        <dbReference type="EMBL" id="TPX74713.1"/>
    </source>
</evidence>
<comment type="caution">
    <text evidence="9">The sequence shown here is derived from an EMBL/GenBank/DDBJ whole genome shotgun (WGS) entry which is preliminary data.</text>
</comment>
<dbReference type="CDD" id="cd14003">
    <property type="entry name" value="STKc_AMPK-like"/>
    <property type="match status" value="1"/>
</dbReference>
<dbReference type="Proteomes" id="UP000320333">
    <property type="component" value="Unassembled WGS sequence"/>
</dbReference>
<evidence type="ECO:0000256" key="5">
    <source>
        <dbReference type="ARBA" id="ARBA00022840"/>
    </source>
</evidence>
<keyword evidence="4" id="KW-0418">Kinase</keyword>
<evidence type="ECO:0000256" key="2">
    <source>
        <dbReference type="ARBA" id="ARBA00022679"/>
    </source>
</evidence>
<dbReference type="SMART" id="SM00220">
    <property type="entry name" value="S_TKc"/>
    <property type="match status" value="1"/>
</dbReference>
<feature type="compositionally biased region" description="Acidic residues" evidence="7">
    <location>
        <begin position="148"/>
        <end position="163"/>
    </location>
</feature>
<dbReference type="PROSITE" id="PS00108">
    <property type="entry name" value="PROTEIN_KINASE_ST"/>
    <property type="match status" value="1"/>
</dbReference>
<dbReference type="PANTHER" id="PTHR24346">
    <property type="entry name" value="MAP/MICROTUBULE AFFINITY-REGULATING KINASE"/>
    <property type="match status" value="1"/>
</dbReference>
<dbReference type="GO" id="GO:0035556">
    <property type="term" value="P:intracellular signal transduction"/>
    <property type="evidence" value="ECO:0007669"/>
    <property type="project" value="TreeGrafter"/>
</dbReference>
<feature type="compositionally biased region" description="Polar residues" evidence="7">
    <location>
        <begin position="164"/>
        <end position="181"/>
    </location>
</feature>
<evidence type="ECO:0000259" key="8">
    <source>
        <dbReference type="PROSITE" id="PS50011"/>
    </source>
</evidence>
<feature type="compositionally biased region" description="Basic and acidic residues" evidence="7">
    <location>
        <begin position="182"/>
        <end position="191"/>
    </location>
</feature>
<dbReference type="Gene3D" id="1.10.510.10">
    <property type="entry name" value="Transferase(Phosphotransferase) domain 1"/>
    <property type="match status" value="1"/>
</dbReference>
<evidence type="ECO:0000256" key="7">
    <source>
        <dbReference type="SAM" id="MobiDB-lite"/>
    </source>
</evidence>
<protein>
    <recommendedName>
        <fullName evidence="8">Protein kinase domain-containing protein</fullName>
    </recommendedName>
</protein>
<name>A0A507FER2_9FUNG</name>
<dbReference type="Pfam" id="PF00069">
    <property type="entry name" value="Pkinase"/>
    <property type="match status" value="1"/>
</dbReference>
<evidence type="ECO:0000256" key="6">
    <source>
        <dbReference type="PROSITE-ProRule" id="PRU10141"/>
    </source>
</evidence>
<dbReference type="InterPro" id="IPR011009">
    <property type="entry name" value="Kinase-like_dom_sf"/>
</dbReference>
<dbReference type="FunFam" id="3.30.200.20:FF:000003">
    <property type="entry name" value="Non-specific serine/threonine protein kinase"/>
    <property type="match status" value="1"/>
</dbReference>
<feature type="compositionally biased region" description="Basic and acidic residues" evidence="7">
    <location>
        <begin position="96"/>
        <end position="105"/>
    </location>
</feature>
<dbReference type="GO" id="GO:0005524">
    <property type="term" value="F:ATP binding"/>
    <property type="evidence" value="ECO:0007669"/>
    <property type="project" value="UniProtKB-UniRule"/>
</dbReference>
<accession>A0A507FER2</accession>
<keyword evidence="5 6" id="KW-0067">ATP-binding</keyword>
<organism evidence="9 10">
    <name type="scientific">Chytriomyces confervae</name>
    <dbReference type="NCBI Taxonomy" id="246404"/>
    <lineage>
        <taxon>Eukaryota</taxon>
        <taxon>Fungi</taxon>
        <taxon>Fungi incertae sedis</taxon>
        <taxon>Chytridiomycota</taxon>
        <taxon>Chytridiomycota incertae sedis</taxon>
        <taxon>Chytridiomycetes</taxon>
        <taxon>Chytridiales</taxon>
        <taxon>Chytriomycetaceae</taxon>
        <taxon>Chytriomyces</taxon>
    </lineage>
</organism>
<evidence type="ECO:0000256" key="3">
    <source>
        <dbReference type="ARBA" id="ARBA00022741"/>
    </source>
</evidence>
<evidence type="ECO:0000256" key="4">
    <source>
        <dbReference type="ARBA" id="ARBA00022777"/>
    </source>
</evidence>
<dbReference type="GO" id="GO:0004674">
    <property type="term" value="F:protein serine/threonine kinase activity"/>
    <property type="evidence" value="ECO:0007669"/>
    <property type="project" value="UniProtKB-KW"/>
</dbReference>
<reference evidence="9 10" key="1">
    <citation type="journal article" date="2019" name="Sci. Rep.">
        <title>Comparative genomics of chytrid fungi reveal insights into the obligate biotrophic and pathogenic lifestyle of Synchytrium endobioticum.</title>
        <authorList>
            <person name="van de Vossenberg B.T.L.H."/>
            <person name="Warris S."/>
            <person name="Nguyen H.D.T."/>
            <person name="van Gent-Pelzer M.P.E."/>
            <person name="Joly D.L."/>
            <person name="van de Geest H.C."/>
            <person name="Bonants P.J.M."/>
            <person name="Smith D.S."/>
            <person name="Levesque C.A."/>
            <person name="van der Lee T.A.J."/>
        </authorList>
    </citation>
    <scope>NUCLEOTIDE SEQUENCE [LARGE SCALE GENOMIC DNA]</scope>
    <source>
        <strain evidence="9 10">CBS 675.73</strain>
    </source>
</reference>
<feature type="binding site" evidence="6">
    <location>
        <position position="233"/>
    </location>
    <ligand>
        <name>ATP</name>
        <dbReference type="ChEBI" id="CHEBI:30616"/>
    </ligand>
</feature>
<dbReference type="GO" id="GO:0005737">
    <property type="term" value="C:cytoplasm"/>
    <property type="evidence" value="ECO:0007669"/>
    <property type="project" value="TreeGrafter"/>
</dbReference>
<dbReference type="STRING" id="246404.A0A507FER2"/>
<gene>
    <name evidence="9" type="ORF">CcCBS67573_g04021</name>
</gene>
<dbReference type="InterPro" id="IPR000719">
    <property type="entry name" value="Prot_kinase_dom"/>
</dbReference>
<dbReference type="FunFam" id="1.10.510.10:FF:000571">
    <property type="entry name" value="Maternal embryonic leucine zipper kinase"/>
    <property type="match status" value="1"/>
</dbReference>
<feature type="region of interest" description="Disordered" evidence="7">
    <location>
        <begin position="146"/>
        <end position="191"/>
    </location>
</feature>
<dbReference type="PROSITE" id="PS00107">
    <property type="entry name" value="PROTEIN_KINASE_ATP"/>
    <property type="match status" value="1"/>
</dbReference>
<proteinExistence type="predicted"/>
<dbReference type="AlphaFoldDB" id="A0A507FER2"/>
<keyword evidence="1" id="KW-0723">Serine/threonine-protein kinase</keyword>